<organism evidence="1 2">
    <name type="scientific">Cetraspora pellucida</name>
    <dbReference type="NCBI Taxonomy" id="1433469"/>
    <lineage>
        <taxon>Eukaryota</taxon>
        <taxon>Fungi</taxon>
        <taxon>Fungi incertae sedis</taxon>
        <taxon>Mucoromycota</taxon>
        <taxon>Glomeromycotina</taxon>
        <taxon>Glomeromycetes</taxon>
        <taxon>Diversisporales</taxon>
        <taxon>Gigasporaceae</taxon>
        <taxon>Cetraspora</taxon>
    </lineage>
</organism>
<evidence type="ECO:0000313" key="2">
    <source>
        <dbReference type="Proteomes" id="UP000789366"/>
    </source>
</evidence>
<comment type="caution">
    <text evidence="1">The sequence shown here is derived from an EMBL/GenBank/DDBJ whole genome shotgun (WGS) entry which is preliminary data.</text>
</comment>
<accession>A0ACA9N069</accession>
<gene>
    <name evidence="1" type="ORF">SPELUC_LOCUS7946</name>
</gene>
<name>A0ACA9N069_9GLOM</name>
<keyword evidence="2" id="KW-1185">Reference proteome</keyword>
<sequence>MFSDVVAGQDNPIEITSETTSETTSKLAGPSAKQENILNWCKPISSAQSNKLHSKLLNAIIYGNISFNFIDNLYFRDFLQELAPSYQLLSLDMLCRHVLTRMFSNHLQKKLTTMSIFTDATICLDGWTDISRNSIYGFMILKEHEKHVIDIIDLSANHHKASFIMNKIEEVLVSNGIQISSAITCDTNNPPALQTWQKENSISHFLSTFCKTKWYLIAKVCLGVFVFERGFQHCLRLSKSDKINYPEIRENIKHIINDKYHFASNDILINVIKPVVNAIGRLKSRDATLAEVFKELIYIHHEIFRLEVPISGFKAYALVVISQRAREFSDDIYFITLFLFSAYKKIAMLRHIDGNSLVHGCLELARVWNFKKPEASLLFKELNSYKDGISLFNHISSNLQQSPRSFWANFTRNSPILHQFAMKVFAIAPHRAACE</sequence>
<evidence type="ECO:0000313" key="1">
    <source>
        <dbReference type="EMBL" id="CAG8623273.1"/>
    </source>
</evidence>
<dbReference type="Proteomes" id="UP000789366">
    <property type="component" value="Unassembled WGS sequence"/>
</dbReference>
<protein>
    <submittedName>
        <fullName evidence="1">1363_t:CDS:1</fullName>
    </submittedName>
</protein>
<reference evidence="1" key="1">
    <citation type="submission" date="2021-06" db="EMBL/GenBank/DDBJ databases">
        <authorList>
            <person name="Kallberg Y."/>
            <person name="Tangrot J."/>
            <person name="Rosling A."/>
        </authorList>
    </citation>
    <scope>NUCLEOTIDE SEQUENCE</scope>
    <source>
        <strain evidence="1">28 12/20/2015</strain>
    </source>
</reference>
<proteinExistence type="predicted"/>
<dbReference type="EMBL" id="CAJVPW010011215">
    <property type="protein sequence ID" value="CAG8623273.1"/>
    <property type="molecule type" value="Genomic_DNA"/>
</dbReference>